<reference evidence="10 11" key="2">
    <citation type="submission" date="2024-03" db="EMBL/GenBank/DDBJ databases">
        <title>Complete genome sequence of the green alga Chloropicon roscoffensis RCC1871.</title>
        <authorList>
            <person name="Lemieux C."/>
            <person name="Pombert J.-F."/>
            <person name="Otis C."/>
            <person name="Turmel M."/>
        </authorList>
    </citation>
    <scope>NUCLEOTIDE SEQUENCE [LARGE SCALE GENOMIC DNA]</scope>
    <source>
        <strain evidence="10 11">RCC1871</strain>
    </source>
</reference>
<feature type="domain" description="TNase-like" evidence="8">
    <location>
        <begin position="4"/>
        <end position="156"/>
    </location>
</feature>
<feature type="region of interest" description="Disordered" evidence="6">
    <location>
        <begin position="159"/>
        <end position="180"/>
    </location>
</feature>
<feature type="domain" description="TNase-like" evidence="8">
    <location>
        <begin position="369"/>
        <end position="537"/>
    </location>
</feature>
<comment type="function">
    <text evidence="4">Cytoprotective ribonuclease (RNase) required for resistance to abiotic stresses, acting as a positive regulator of mRNA decapping during stress.</text>
</comment>
<dbReference type="SMART" id="SM00318">
    <property type="entry name" value="SNc"/>
    <property type="match status" value="5"/>
</dbReference>
<keyword evidence="3" id="KW-0677">Repeat</keyword>
<dbReference type="GO" id="GO:0003723">
    <property type="term" value="F:RNA binding"/>
    <property type="evidence" value="ECO:0007669"/>
    <property type="project" value="UniProtKB-UniRule"/>
</dbReference>
<accession>A0A7S3CDL7</accession>
<dbReference type="PANTHER" id="PTHR12302:SF2">
    <property type="entry name" value="STAPHYLOCOCCAL NUCLEASE DOMAIN-CONTAINING PROTEIN 1"/>
    <property type="match status" value="1"/>
</dbReference>
<dbReference type="Proteomes" id="UP001472866">
    <property type="component" value="Chromosome 14"/>
</dbReference>
<name>A0A7S3CDL7_9CHLO</name>
<feature type="region of interest" description="Disordered" evidence="6">
    <location>
        <begin position="942"/>
        <end position="999"/>
    </location>
</feature>
<evidence type="ECO:0000256" key="5">
    <source>
        <dbReference type="SAM" id="Coils"/>
    </source>
</evidence>
<feature type="region of interest" description="Disordered" evidence="6">
    <location>
        <begin position="334"/>
        <end position="366"/>
    </location>
</feature>
<evidence type="ECO:0000256" key="1">
    <source>
        <dbReference type="ARBA" id="ARBA00004496"/>
    </source>
</evidence>
<dbReference type="AlphaFoldDB" id="A0A7S3CDL7"/>
<dbReference type="Pfam" id="PF00567">
    <property type="entry name" value="TUDOR"/>
    <property type="match status" value="1"/>
</dbReference>
<dbReference type="FunFam" id="2.30.30.140:FF:000018">
    <property type="entry name" value="Serine/threonine-protein kinase 31"/>
    <property type="match status" value="1"/>
</dbReference>
<dbReference type="GO" id="GO:0005829">
    <property type="term" value="C:cytosol"/>
    <property type="evidence" value="ECO:0007669"/>
    <property type="project" value="UniProtKB-UniRule"/>
</dbReference>
<dbReference type="GO" id="GO:0031047">
    <property type="term" value="P:regulatory ncRNA-mediated gene silencing"/>
    <property type="evidence" value="ECO:0007669"/>
    <property type="project" value="UniProtKB-UniRule"/>
</dbReference>
<evidence type="ECO:0000259" key="7">
    <source>
        <dbReference type="PROSITE" id="PS50304"/>
    </source>
</evidence>
<dbReference type="SUPFAM" id="SSF50199">
    <property type="entry name" value="Staphylococcal nuclease"/>
    <property type="match status" value="5"/>
</dbReference>
<evidence type="ECO:0000313" key="11">
    <source>
        <dbReference type="Proteomes" id="UP001472866"/>
    </source>
</evidence>
<evidence type="ECO:0000256" key="3">
    <source>
        <dbReference type="ARBA" id="ARBA00022737"/>
    </source>
</evidence>
<feature type="domain" description="TNase-like" evidence="8">
    <location>
        <begin position="202"/>
        <end position="353"/>
    </location>
</feature>
<organism evidence="9">
    <name type="scientific">Chloropicon roscoffensis</name>
    <dbReference type="NCBI Taxonomy" id="1461544"/>
    <lineage>
        <taxon>Eukaryota</taxon>
        <taxon>Viridiplantae</taxon>
        <taxon>Chlorophyta</taxon>
        <taxon>Chloropicophyceae</taxon>
        <taxon>Chloropicales</taxon>
        <taxon>Chloropicaceae</taxon>
        <taxon>Chloropicon</taxon>
    </lineage>
</organism>
<reference evidence="9" key="1">
    <citation type="submission" date="2021-01" db="EMBL/GenBank/DDBJ databases">
        <authorList>
            <person name="Corre E."/>
            <person name="Pelletier E."/>
            <person name="Niang G."/>
            <person name="Scheremetjew M."/>
            <person name="Finn R."/>
            <person name="Kale V."/>
            <person name="Holt S."/>
            <person name="Cochrane G."/>
            <person name="Meng A."/>
            <person name="Brown T."/>
            <person name="Cohen L."/>
        </authorList>
    </citation>
    <scope>NUCLEOTIDE SEQUENCE</scope>
    <source>
        <strain evidence="9">RCC1871</strain>
    </source>
</reference>
<dbReference type="SMART" id="SM00333">
    <property type="entry name" value="TUDOR"/>
    <property type="match status" value="1"/>
</dbReference>
<dbReference type="GO" id="GO:0016787">
    <property type="term" value="F:hydrolase activity"/>
    <property type="evidence" value="ECO:0007669"/>
    <property type="project" value="UniProtKB-KW"/>
</dbReference>
<dbReference type="PROSITE" id="PS50304">
    <property type="entry name" value="TUDOR"/>
    <property type="match status" value="1"/>
</dbReference>
<evidence type="ECO:0000313" key="10">
    <source>
        <dbReference type="EMBL" id="WZN66287.1"/>
    </source>
</evidence>
<dbReference type="InterPro" id="IPR016071">
    <property type="entry name" value="Staphylococal_nuclease_OB-fold"/>
</dbReference>
<proteinExistence type="predicted"/>
<evidence type="ECO:0000256" key="6">
    <source>
        <dbReference type="SAM" id="MobiDB-lite"/>
    </source>
</evidence>
<feature type="compositionally biased region" description="Basic and acidic residues" evidence="6">
    <location>
        <begin position="337"/>
        <end position="350"/>
    </location>
</feature>
<dbReference type="Gene3D" id="2.30.30.140">
    <property type="match status" value="1"/>
</dbReference>
<comment type="subcellular location">
    <subcellularLocation>
        <location evidence="1 4">Cytoplasm</location>
    </subcellularLocation>
</comment>
<dbReference type="Gene3D" id="2.40.50.90">
    <property type="match status" value="5"/>
</dbReference>
<dbReference type="GO" id="GO:0006402">
    <property type="term" value="P:mRNA catabolic process"/>
    <property type="evidence" value="ECO:0007669"/>
    <property type="project" value="UniProtKB-UniRule"/>
</dbReference>
<protein>
    <recommendedName>
        <fullName evidence="4">Ribonuclease</fullName>
    </recommendedName>
</protein>
<sequence>MATGWLRGVVKEVGSGDSVVLVAAASSSFKTIPPQCHSVRQEKRVILSGIVAPRLARRDGSTVDEPHAWSSREHLRRLLVGREVTFRVDDLIRDKGIEFGTVFDSGTGENAAVAQCAAGLARCKDDPKTQQNFEYFGQAMAAEEGAKKKGVGQWAFSSDGGQGVAREGGPKRKVLQVGTGEGRVSPEDLVAKSSSPSGGPKTRLGCVVESVGNPHVLRILLKPVKGETQKREFVSATIFLCGVTCPLVQRRRQDQDQQPAGPEPYAVRSKVFVENAVLGRDCEVCFEGLDKYGNVYASVYTDKQGTSLAEQMLELGLAKTLGWSQKMLASLQGSRQRQAERKAKDGREGVWHGWEPSSEGANGANGAGASRRCLVTEVVSGDTVVLLDVASESGSATLGGEERRVHLASVRAPRLASRQRGESQGEPWASEAKELLRQRLVGREVTCVTEYERKVPLGGGGGQQQQQTRTLTFCTLTYEEKGQGGQAKTVNPSELLLARGLAQCQAHRSGDDTASNYDDLCDCEQRAKEQKKGIHGTKKPSGGAARVNDLSVNSSQQKSRQFLPFLQRGDRVGATVDYVLSGHRFKLLIPKQAVAITFALSDVRCPARGEKHSDDALRFARVHCMQRDVEVEVDGVDRGGAFTGRLLLQQRGGGGGGRRVDMAEQLAARGLALVNARGLPQGSPLLEAQQRAKDQRLNVWSGWDPSSEAKEELEQARMESEEAKTERKVLDARCVCVVSGSAFYAQEEAAGQEDEGDSAAKLLEDLASLDLEACGGGKAQAKFRQGQVCLCRFSGDGKVYRALVERARQQDGKDSYEVFYLDFGNRDVVEAKDLAPISEDRAALRHRTPLAFAVRLAHVKAPSLEEDYGVESARLLQSAVGAGQKLRLVVCREGQGSVQGSRQELVRSCVVYEHHGGKDGEGEGDDCRDSVQAEMVGRGLARVDKSAGTRRQQEKEEVAALREEEEHARKDRVGLWEYGDVGSDDEDQPQGGGGAWGRR</sequence>
<feature type="domain" description="TNase-like" evidence="8">
    <location>
        <begin position="570"/>
        <end position="702"/>
    </location>
</feature>
<keyword evidence="5" id="KW-0175">Coiled coil</keyword>
<dbReference type="PROSITE" id="PS50830">
    <property type="entry name" value="TNASE_3"/>
    <property type="match status" value="4"/>
</dbReference>
<gene>
    <name evidence="9" type="ORF">CROS1456_LOCUS4439</name>
    <name evidence="10" type="ORF">HKI87_14g78520</name>
</gene>
<dbReference type="PIRSF" id="PIRSF017179">
    <property type="entry name" value="RISC-Tudor-SN"/>
    <property type="match status" value="1"/>
</dbReference>
<keyword evidence="11" id="KW-1185">Reference proteome</keyword>
<dbReference type="PANTHER" id="PTHR12302">
    <property type="entry name" value="EBNA2 BINDING PROTEIN P100"/>
    <property type="match status" value="1"/>
</dbReference>
<dbReference type="EMBL" id="HBHZ01005751">
    <property type="protein sequence ID" value="CAE0191349.1"/>
    <property type="molecule type" value="Transcribed_RNA"/>
</dbReference>
<keyword evidence="2 4" id="KW-0963">Cytoplasm</keyword>
<dbReference type="SUPFAM" id="SSF63748">
    <property type="entry name" value="Tudor/PWWP/MBT"/>
    <property type="match status" value="1"/>
</dbReference>
<feature type="coiled-coil region" evidence="5">
    <location>
        <begin position="706"/>
        <end position="733"/>
    </location>
</feature>
<dbReference type="Pfam" id="PF00565">
    <property type="entry name" value="SNase"/>
    <property type="match status" value="3"/>
</dbReference>
<dbReference type="InterPro" id="IPR016685">
    <property type="entry name" value="Silence_cplx_Nase-comp_TudorSN"/>
</dbReference>
<dbReference type="EMBL" id="CP151514">
    <property type="protein sequence ID" value="WZN66287.1"/>
    <property type="molecule type" value="Genomic_DNA"/>
</dbReference>
<feature type="compositionally biased region" description="Gly residues" evidence="6">
    <location>
        <begin position="990"/>
        <end position="999"/>
    </location>
</feature>
<dbReference type="InterPro" id="IPR002999">
    <property type="entry name" value="Tudor"/>
</dbReference>
<dbReference type="GO" id="GO:0004519">
    <property type="term" value="F:endonuclease activity"/>
    <property type="evidence" value="ECO:0007669"/>
    <property type="project" value="UniProtKB-KW"/>
</dbReference>
<evidence type="ECO:0000259" key="8">
    <source>
        <dbReference type="PROSITE" id="PS50830"/>
    </source>
</evidence>
<evidence type="ECO:0000256" key="2">
    <source>
        <dbReference type="ARBA" id="ARBA00022490"/>
    </source>
</evidence>
<evidence type="ECO:0000256" key="4">
    <source>
        <dbReference type="PIRNR" id="PIRNR017179"/>
    </source>
</evidence>
<dbReference type="InterPro" id="IPR035437">
    <property type="entry name" value="SNase_OB-fold_sf"/>
</dbReference>
<feature type="domain" description="Tudor" evidence="7">
    <location>
        <begin position="782"/>
        <end position="844"/>
    </location>
</feature>
<dbReference type="GO" id="GO:0031332">
    <property type="term" value="C:RNAi effector complex"/>
    <property type="evidence" value="ECO:0007669"/>
    <property type="project" value="InterPro"/>
</dbReference>
<evidence type="ECO:0000313" key="9">
    <source>
        <dbReference type="EMBL" id="CAE0191349.1"/>
    </source>
</evidence>
<feature type="compositionally biased region" description="Basic and acidic residues" evidence="6">
    <location>
        <begin position="942"/>
        <end position="974"/>
    </location>
</feature>